<name>A0A6S6TLD0_9BACT</name>
<keyword evidence="1" id="KW-0812">Transmembrane</keyword>
<dbReference type="InterPro" id="IPR036680">
    <property type="entry name" value="SPOR-like_sf"/>
</dbReference>
<accession>A0A6S6TLD0</accession>
<dbReference type="EMBL" id="CACVAP010000086">
    <property type="protein sequence ID" value="CAA6817178.1"/>
    <property type="molecule type" value="Genomic_DNA"/>
</dbReference>
<dbReference type="SUPFAM" id="SSF110997">
    <property type="entry name" value="Sporulation related repeat"/>
    <property type="match status" value="1"/>
</dbReference>
<sequence>MADKNLHDIKIDDIDSPKKTPLKNILTLLALLFIILVISVVITRLILNTDEGTSIDSTEAKKELLGDLKDANTTEIANDATADAKDSITDGVKALSTTTAPITERNLTSIIKAPLISHEPKKSTDEITSTYKAPKKNTTETTAPKKIVAQTQPKKVTIQDQPKKQYIEKVVTTKDAPKVSTVKNNTFLGGQQKAVSNSYYIKVGTYRSASTIVAKIKNNNFNYSLVKVENDKTLTRVLVGPFFSRNQAKTQLAKVKANILPGAYITKAK</sequence>
<dbReference type="Pfam" id="PF05036">
    <property type="entry name" value="SPOR"/>
    <property type="match status" value="1"/>
</dbReference>
<feature type="domain" description="SPOR" evidence="2">
    <location>
        <begin position="193"/>
        <end position="268"/>
    </location>
</feature>
<keyword evidence="1" id="KW-1133">Transmembrane helix</keyword>
<keyword evidence="1" id="KW-0472">Membrane</keyword>
<evidence type="ECO:0000259" key="2">
    <source>
        <dbReference type="PROSITE" id="PS51724"/>
    </source>
</evidence>
<organism evidence="3">
    <name type="scientific">uncultured Sulfurovum sp</name>
    <dbReference type="NCBI Taxonomy" id="269237"/>
    <lineage>
        <taxon>Bacteria</taxon>
        <taxon>Pseudomonadati</taxon>
        <taxon>Campylobacterota</taxon>
        <taxon>Epsilonproteobacteria</taxon>
        <taxon>Campylobacterales</taxon>
        <taxon>Sulfurovaceae</taxon>
        <taxon>Sulfurovum</taxon>
        <taxon>environmental samples</taxon>
    </lineage>
</organism>
<dbReference type="GO" id="GO:0042834">
    <property type="term" value="F:peptidoglycan binding"/>
    <property type="evidence" value="ECO:0007669"/>
    <property type="project" value="InterPro"/>
</dbReference>
<reference evidence="3" key="1">
    <citation type="submission" date="2020-01" db="EMBL/GenBank/DDBJ databases">
        <authorList>
            <person name="Meier V. D."/>
            <person name="Meier V D."/>
        </authorList>
    </citation>
    <scope>NUCLEOTIDE SEQUENCE</scope>
    <source>
        <strain evidence="3">HLG_WM_MAG_06</strain>
    </source>
</reference>
<evidence type="ECO:0000313" key="3">
    <source>
        <dbReference type="EMBL" id="CAA6817178.1"/>
    </source>
</evidence>
<protein>
    <recommendedName>
        <fullName evidence="2">SPOR domain-containing protein</fullName>
    </recommendedName>
</protein>
<proteinExistence type="predicted"/>
<feature type="transmembrane region" description="Helical" evidence="1">
    <location>
        <begin position="25"/>
        <end position="47"/>
    </location>
</feature>
<dbReference type="AlphaFoldDB" id="A0A6S6TLD0"/>
<dbReference type="Gene3D" id="3.30.70.1070">
    <property type="entry name" value="Sporulation related repeat"/>
    <property type="match status" value="1"/>
</dbReference>
<dbReference type="InterPro" id="IPR007730">
    <property type="entry name" value="SPOR-like_dom"/>
</dbReference>
<dbReference type="PROSITE" id="PS51724">
    <property type="entry name" value="SPOR"/>
    <property type="match status" value="1"/>
</dbReference>
<gene>
    <name evidence="3" type="ORF">HELGO_WM1311</name>
</gene>
<evidence type="ECO:0000256" key="1">
    <source>
        <dbReference type="SAM" id="Phobius"/>
    </source>
</evidence>